<keyword evidence="1" id="KW-0677">Repeat</keyword>
<dbReference type="InterPro" id="IPR011990">
    <property type="entry name" value="TPR-like_helical_dom_sf"/>
</dbReference>
<dbReference type="AlphaFoldDB" id="A0AAD8MW96"/>
<dbReference type="SMART" id="SM00028">
    <property type="entry name" value="TPR"/>
    <property type="match status" value="5"/>
</dbReference>
<comment type="caution">
    <text evidence="4">The sequence shown here is derived from an EMBL/GenBank/DDBJ whole genome shotgun (WGS) entry which is preliminary data.</text>
</comment>
<dbReference type="SUPFAM" id="SSF48452">
    <property type="entry name" value="TPR-like"/>
    <property type="match status" value="2"/>
</dbReference>
<dbReference type="PROSITE" id="PS50005">
    <property type="entry name" value="TPR"/>
    <property type="match status" value="1"/>
</dbReference>
<evidence type="ECO:0000313" key="4">
    <source>
        <dbReference type="EMBL" id="KAK1392070.1"/>
    </source>
</evidence>
<sequence length="912" mass="102990">MAIHKSSPSSHLLRSYELRLLRCSFSPSDLPSIQSLPSITSSPTPNIQTLADELLQFIESGEYAKALSSSAARQMFDFDESGKSDVENSKESANKFYSETVMERVELFLRGDDEDRLFRGFVVMAVGVAAFLAFTQCNFTGPLEKFPLVPLLTMNLKEASDGDWLEWEIWARNELMITGSELQGKFSNLQYIVFAKILLMRIKDWLLDESFAPTYDLQSISWWLVRLLLIQQKVLDELSSYMFDLLQVFMRENSNHFGSMEKVVSYWGAKLPEEEAQTVVAMLHLEMGIVEHIYGRVDSSSVHFKLAEAAAGLSLSVSGALGFRTVHQVEPKAQLVLSVGGDKVENSLFERRHVTSDNSDILLTPRLVDVDNQSHNGTQSIPNSGVAILKAVQQAVILAQCLSIEKSSRHNEMQRWEMAPYIEAIDSQQSLDFIVRCFCDILRVRWESSRSHTKERALLMMDKLVQGVRDTSVGVAKRIYCCYGVHFPSIPKLRKEYGDLLVSCGLIGEAVKVYEDLELWDTVIYCYCLLEKKASAVELIKKRLAERPSDSRLWCSLGDVTNDDACYEKALEVSENRSARAKRSLARSAYNRNDYEMAKVLWESAMAMNSLFPDGWFALGAAALKARDVEKAIAGFTRSVQLDPDNGEAWNNIACLHMIKKQNKESFIAFKEALKFKRNSWELWENFSHVSADIGNYSQALEAVGKMLELTNNRKFNVGLLEKIFLEIEHRSTSSQTQSSLGNNRNACNNNIQGDSDVNSVADMSSSEFDMARTRETNYLIEVLGKHLKQIVCNGGGPEAWGLFARWHKLKGDLTMCSEALLKQVRALQGSDLWNDGDRFKKFAHASLELSKVYVELGSLNNSRRELFAAEMHLKNTIKQATIFSEYEEFRDLQACLGIVQTKLQESLMPVA</sequence>
<dbReference type="InterPro" id="IPR019734">
    <property type="entry name" value="TPR_rpt"/>
</dbReference>
<name>A0AAD8MW96_9APIA</name>
<feature type="repeat" description="TPR" evidence="3">
    <location>
        <begin position="613"/>
        <end position="646"/>
    </location>
</feature>
<dbReference type="EMBL" id="JAUIZM010000003">
    <property type="protein sequence ID" value="KAK1392070.1"/>
    <property type="molecule type" value="Genomic_DNA"/>
</dbReference>
<reference evidence="4" key="1">
    <citation type="submission" date="2023-02" db="EMBL/GenBank/DDBJ databases">
        <title>Genome of toxic invasive species Heracleum sosnowskyi carries increased number of genes despite the absence of recent whole-genome duplications.</title>
        <authorList>
            <person name="Schelkunov M."/>
            <person name="Shtratnikova V."/>
            <person name="Makarenko M."/>
            <person name="Klepikova A."/>
            <person name="Omelchenko D."/>
            <person name="Novikova G."/>
            <person name="Obukhova E."/>
            <person name="Bogdanov V."/>
            <person name="Penin A."/>
            <person name="Logacheva M."/>
        </authorList>
    </citation>
    <scope>NUCLEOTIDE SEQUENCE</scope>
    <source>
        <strain evidence="4">Hsosn_3</strain>
        <tissue evidence="4">Leaf</tissue>
    </source>
</reference>
<evidence type="ECO:0000256" key="1">
    <source>
        <dbReference type="ARBA" id="ARBA00022737"/>
    </source>
</evidence>
<accession>A0AAD8MW96</accession>
<dbReference type="Proteomes" id="UP001237642">
    <property type="component" value="Unassembled WGS sequence"/>
</dbReference>
<dbReference type="PANTHER" id="PTHR16193">
    <property type="entry name" value="TETRATRICOPEPTIDE REPEAT PROTEIN 27"/>
    <property type="match status" value="1"/>
</dbReference>
<dbReference type="Pfam" id="PF13181">
    <property type="entry name" value="TPR_8"/>
    <property type="match status" value="1"/>
</dbReference>
<protein>
    <submittedName>
        <fullName evidence="4">Prenylyltransferase superfamily protein</fullName>
    </submittedName>
</protein>
<proteinExistence type="predicted"/>
<dbReference type="PANTHER" id="PTHR16193:SF0">
    <property type="entry name" value="TETRATRICOPEPTIDE REPEAT PROTEIN 27"/>
    <property type="match status" value="1"/>
</dbReference>
<gene>
    <name evidence="4" type="ORF">POM88_011126</name>
</gene>
<reference evidence="4" key="2">
    <citation type="submission" date="2023-05" db="EMBL/GenBank/DDBJ databases">
        <authorList>
            <person name="Schelkunov M.I."/>
        </authorList>
    </citation>
    <scope>NUCLEOTIDE SEQUENCE</scope>
    <source>
        <strain evidence="4">Hsosn_3</strain>
        <tissue evidence="4">Leaf</tissue>
    </source>
</reference>
<evidence type="ECO:0000313" key="5">
    <source>
        <dbReference type="Proteomes" id="UP001237642"/>
    </source>
</evidence>
<keyword evidence="5" id="KW-1185">Reference proteome</keyword>
<evidence type="ECO:0000256" key="2">
    <source>
        <dbReference type="ARBA" id="ARBA00022803"/>
    </source>
</evidence>
<organism evidence="4 5">
    <name type="scientific">Heracleum sosnowskyi</name>
    <dbReference type="NCBI Taxonomy" id="360622"/>
    <lineage>
        <taxon>Eukaryota</taxon>
        <taxon>Viridiplantae</taxon>
        <taxon>Streptophyta</taxon>
        <taxon>Embryophyta</taxon>
        <taxon>Tracheophyta</taxon>
        <taxon>Spermatophyta</taxon>
        <taxon>Magnoliopsida</taxon>
        <taxon>eudicotyledons</taxon>
        <taxon>Gunneridae</taxon>
        <taxon>Pentapetalae</taxon>
        <taxon>asterids</taxon>
        <taxon>campanulids</taxon>
        <taxon>Apiales</taxon>
        <taxon>Apiaceae</taxon>
        <taxon>Apioideae</taxon>
        <taxon>apioid superclade</taxon>
        <taxon>Tordylieae</taxon>
        <taxon>Tordyliinae</taxon>
        <taxon>Heracleum</taxon>
    </lineage>
</organism>
<evidence type="ECO:0000256" key="3">
    <source>
        <dbReference type="PROSITE-ProRule" id="PRU00339"/>
    </source>
</evidence>
<keyword evidence="2 3" id="KW-0802">TPR repeat</keyword>
<dbReference type="Gene3D" id="1.25.40.10">
    <property type="entry name" value="Tetratricopeptide repeat domain"/>
    <property type="match status" value="1"/>
</dbReference>
<dbReference type="InterPro" id="IPR044244">
    <property type="entry name" value="TTC27/Emw1"/>
</dbReference>